<keyword evidence="3" id="KW-1185">Reference proteome</keyword>
<evidence type="ECO:0000313" key="2">
    <source>
        <dbReference type="EMBL" id="GBP47440.1"/>
    </source>
</evidence>
<dbReference type="Proteomes" id="UP000299102">
    <property type="component" value="Unassembled WGS sequence"/>
</dbReference>
<gene>
    <name evidence="2" type="ORF">EVAR_85032_1</name>
</gene>
<evidence type="ECO:0000256" key="1">
    <source>
        <dbReference type="SAM" id="MobiDB-lite"/>
    </source>
</evidence>
<accession>A0A4C1W978</accession>
<reference evidence="2 3" key="1">
    <citation type="journal article" date="2019" name="Commun. Biol.">
        <title>The bagworm genome reveals a unique fibroin gene that provides high tensile strength.</title>
        <authorList>
            <person name="Kono N."/>
            <person name="Nakamura H."/>
            <person name="Ohtoshi R."/>
            <person name="Tomita M."/>
            <person name="Numata K."/>
            <person name="Arakawa K."/>
        </authorList>
    </citation>
    <scope>NUCLEOTIDE SEQUENCE [LARGE SCALE GENOMIC DNA]</scope>
</reference>
<comment type="caution">
    <text evidence="2">The sequence shown here is derived from an EMBL/GenBank/DDBJ whole genome shotgun (WGS) entry which is preliminary data.</text>
</comment>
<dbReference type="EMBL" id="BGZK01000501">
    <property type="protein sequence ID" value="GBP47440.1"/>
    <property type="molecule type" value="Genomic_DNA"/>
</dbReference>
<name>A0A4C1W978_EUMVA</name>
<proteinExistence type="predicted"/>
<feature type="region of interest" description="Disordered" evidence="1">
    <location>
        <begin position="44"/>
        <end position="74"/>
    </location>
</feature>
<protein>
    <submittedName>
        <fullName evidence="2">Uncharacterized protein</fullName>
    </submittedName>
</protein>
<sequence>MNNLRRGGRTGRPSAAVVAATNKTNARAVLSASNSCHVVRRERRGAHALTPSRPPAPSEIIHSSTAGNPGSYGRGTIRDVKSSVRDAVIILEAAVITRLRPVPDQCSGREAKAYHSEVKGPIGTQIRETRYGGWLPHIPSTPRSATIISTDHAFSHGPDRYTLF</sequence>
<dbReference type="AlphaFoldDB" id="A0A4C1W978"/>
<organism evidence="2 3">
    <name type="scientific">Eumeta variegata</name>
    <name type="common">Bagworm moth</name>
    <name type="synonym">Eumeta japonica</name>
    <dbReference type="NCBI Taxonomy" id="151549"/>
    <lineage>
        <taxon>Eukaryota</taxon>
        <taxon>Metazoa</taxon>
        <taxon>Ecdysozoa</taxon>
        <taxon>Arthropoda</taxon>
        <taxon>Hexapoda</taxon>
        <taxon>Insecta</taxon>
        <taxon>Pterygota</taxon>
        <taxon>Neoptera</taxon>
        <taxon>Endopterygota</taxon>
        <taxon>Lepidoptera</taxon>
        <taxon>Glossata</taxon>
        <taxon>Ditrysia</taxon>
        <taxon>Tineoidea</taxon>
        <taxon>Psychidae</taxon>
        <taxon>Oiketicinae</taxon>
        <taxon>Eumeta</taxon>
    </lineage>
</organism>
<evidence type="ECO:0000313" key="3">
    <source>
        <dbReference type="Proteomes" id="UP000299102"/>
    </source>
</evidence>